<evidence type="ECO:0000259" key="1">
    <source>
        <dbReference type="Pfam" id="PF06985"/>
    </source>
</evidence>
<feature type="domain" description="Heterokaryon incompatibility" evidence="1">
    <location>
        <begin position="29"/>
        <end position="150"/>
    </location>
</feature>
<accession>A0A9P8RKP7</accession>
<organism evidence="2 3">
    <name type="scientific">Truncatella angustata</name>
    <dbReference type="NCBI Taxonomy" id="152316"/>
    <lineage>
        <taxon>Eukaryota</taxon>
        <taxon>Fungi</taxon>
        <taxon>Dikarya</taxon>
        <taxon>Ascomycota</taxon>
        <taxon>Pezizomycotina</taxon>
        <taxon>Sordariomycetes</taxon>
        <taxon>Xylariomycetidae</taxon>
        <taxon>Amphisphaeriales</taxon>
        <taxon>Sporocadaceae</taxon>
        <taxon>Truncatella</taxon>
    </lineage>
</organism>
<evidence type="ECO:0000313" key="2">
    <source>
        <dbReference type="EMBL" id="KAH6647611.1"/>
    </source>
</evidence>
<dbReference type="RefSeq" id="XP_045954123.1">
    <property type="nucleotide sequence ID" value="XM_046100637.1"/>
</dbReference>
<dbReference type="GeneID" id="70129529"/>
<gene>
    <name evidence="2" type="ORF">BKA67DRAFT_539463</name>
</gene>
<dbReference type="Proteomes" id="UP000758603">
    <property type="component" value="Unassembled WGS sequence"/>
</dbReference>
<protein>
    <submittedName>
        <fullName evidence="2">Heterokaryon incompatibility protein-domain-containing protein</fullName>
    </submittedName>
</protein>
<name>A0A9P8RKP7_9PEZI</name>
<comment type="caution">
    <text evidence="2">The sequence shown here is derived from an EMBL/GenBank/DDBJ whole genome shotgun (WGS) entry which is preliminary data.</text>
</comment>
<reference evidence="2" key="1">
    <citation type="journal article" date="2021" name="Nat. Commun.">
        <title>Genetic determinants of endophytism in the Arabidopsis root mycobiome.</title>
        <authorList>
            <person name="Mesny F."/>
            <person name="Miyauchi S."/>
            <person name="Thiergart T."/>
            <person name="Pickel B."/>
            <person name="Atanasova L."/>
            <person name="Karlsson M."/>
            <person name="Huettel B."/>
            <person name="Barry K.W."/>
            <person name="Haridas S."/>
            <person name="Chen C."/>
            <person name="Bauer D."/>
            <person name="Andreopoulos W."/>
            <person name="Pangilinan J."/>
            <person name="LaButti K."/>
            <person name="Riley R."/>
            <person name="Lipzen A."/>
            <person name="Clum A."/>
            <person name="Drula E."/>
            <person name="Henrissat B."/>
            <person name="Kohler A."/>
            <person name="Grigoriev I.V."/>
            <person name="Martin F.M."/>
            <person name="Hacquard S."/>
        </authorList>
    </citation>
    <scope>NUCLEOTIDE SEQUENCE</scope>
    <source>
        <strain evidence="2">MPI-SDFR-AT-0073</strain>
    </source>
</reference>
<dbReference type="AlphaFoldDB" id="A0A9P8RKP7"/>
<sequence length="585" mass="65811">MCPPTGLEDLSDKQYRLLRGNIEAFVAGQPVDDLPQSFQDAVGVARSMQIRYLWIDCLCIIQDSEEDWETQSLEMREIYAHSICNISATGVPHNSMGFTDMLNKPLLLPAKVHPSWAPSTKGGWVAIDVHFWWAEVWNTALMKRGWVFQERFLPPRVLHFGSRQMLWECATVDACEIYPNGLPQETQTESHVNFKRLDIVDMLDFSKEFSGSAAVSRHATYGELLLRTWSRFGSIFSNTPRSASIPSLPAKSSVPCKDIVQSPHAVSAELLHFWCNTVSAYTRTRVTKPDDKLIALAGVAEMTSLLYHRYYHVPATYYAGLFDPHLIQMLEWHGAGSKAGGRALHYRAPSWSWASVEYRVLFEFAPRMFDAREVLNRRTTWESFIYYWNTERGPETTMLSLPTIQLDWKSLVADVFVELTQTTQSSEFGQVSDGHLSLRGLVCPLKNIPSSAPFMVFQDDPYVPIQDGTYCLPLRCIILDSEADRKTTIRSKILYWVTGLLLKSLETSDSTFRRAGLFCIFSSDGFNALGIEIGDSPFDVRFSERAVMSDGEGALIIVPPTTWLITIGASEHAEGSGTMPAIIGP</sequence>
<evidence type="ECO:0000313" key="3">
    <source>
        <dbReference type="Proteomes" id="UP000758603"/>
    </source>
</evidence>
<dbReference type="PANTHER" id="PTHR33112">
    <property type="entry name" value="DOMAIN PROTEIN, PUTATIVE-RELATED"/>
    <property type="match status" value="1"/>
</dbReference>
<dbReference type="Pfam" id="PF06985">
    <property type="entry name" value="HET"/>
    <property type="match status" value="1"/>
</dbReference>
<dbReference type="EMBL" id="JAGPXC010000008">
    <property type="protein sequence ID" value="KAH6647611.1"/>
    <property type="molecule type" value="Genomic_DNA"/>
</dbReference>
<dbReference type="PANTHER" id="PTHR33112:SF16">
    <property type="entry name" value="HETEROKARYON INCOMPATIBILITY DOMAIN-CONTAINING PROTEIN"/>
    <property type="match status" value="1"/>
</dbReference>
<dbReference type="InterPro" id="IPR010730">
    <property type="entry name" value="HET"/>
</dbReference>
<keyword evidence="3" id="KW-1185">Reference proteome</keyword>
<proteinExistence type="predicted"/>
<dbReference type="OrthoDB" id="2958217at2759"/>